<dbReference type="Pfam" id="PF01814">
    <property type="entry name" value="Hemerythrin"/>
    <property type="match status" value="1"/>
</dbReference>
<organism evidence="2 3">
    <name type="scientific">Yinghuangia aomiensis</name>
    <dbReference type="NCBI Taxonomy" id="676205"/>
    <lineage>
        <taxon>Bacteria</taxon>
        <taxon>Bacillati</taxon>
        <taxon>Actinomycetota</taxon>
        <taxon>Actinomycetes</taxon>
        <taxon>Kitasatosporales</taxon>
        <taxon>Streptomycetaceae</taxon>
        <taxon>Yinghuangia</taxon>
    </lineage>
</organism>
<sequence length="212" mass="23310">MTEQAFTHDFTMMYVMHDALRRELGRIADIVATADDPQKVLRESPGWAMFKRALHVHHHAEDEALWPEVRAAAAGNAADLAVLDAMEEQHAAVGPGLRFLDAALDDGEAGAARLPVIVERLVAGLGGHLTDEEEQALAVLDTYATPELLVRFGAEHSSRMGADAPRFVPWMLDGAKPEYAETVLGRLPEPVRQAYAQHWAPAYAETELWIRG</sequence>
<feature type="domain" description="Hemerythrin-like" evidence="1">
    <location>
        <begin position="11"/>
        <end position="138"/>
    </location>
</feature>
<comment type="caution">
    <text evidence="2">The sequence shown here is derived from an EMBL/GenBank/DDBJ whole genome shotgun (WGS) entry which is preliminary data.</text>
</comment>
<evidence type="ECO:0000259" key="1">
    <source>
        <dbReference type="Pfam" id="PF01814"/>
    </source>
</evidence>
<protein>
    <recommendedName>
        <fullName evidence="1">Hemerythrin-like domain-containing protein</fullName>
    </recommendedName>
</protein>
<dbReference type="EMBL" id="BAABHS010000006">
    <property type="protein sequence ID" value="GAA4957878.1"/>
    <property type="molecule type" value="Genomic_DNA"/>
</dbReference>
<keyword evidence="3" id="KW-1185">Reference proteome</keyword>
<evidence type="ECO:0000313" key="3">
    <source>
        <dbReference type="Proteomes" id="UP001500466"/>
    </source>
</evidence>
<gene>
    <name evidence="2" type="ORF">GCM10023205_20420</name>
</gene>
<dbReference type="InterPro" id="IPR012312">
    <property type="entry name" value="Hemerythrin-like"/>
</dbReference>
<accession>A0ABP9H1Z5</accession>
<proteinExistence type="predicted"/>
<evidence type="ECO:0000313" key="2">
    <source>
        <dbReference type="EMBL" id="GAA4957878.1"/>
    </source>
</evidence>
<dbReference type="Proteomes" id="UP001500466">
    <property type="component" value="Unassembled WGS sequence"/>
</dbReference>
<dbReference type="RefSeq" id="WP_345675034.1">
    <property type="nucleotide sequence ID" value="NZ_BAABHS010000006.1"/>
</dbReference>
<dbReference type="CDD" id="cd12108">
    <property type="entry name" value="Hr-like"/>
    <property type="match status" value="1"/>
</dbReference>
<reference evidence="3" key="1">
    <citation type="journal article" date="2019" name="Int. J. Syst. Evol. Microbiol.">
        <title>The Global Catalogue of Microorganisms (GCM) 10K type strain sequencing project: providing services to taxonomists for standard genome sequencing and annotation.</title>
        <authorList>
            <consortium name="The Broad Institute Genomics Platform"/>
            <consortium name="The Broad Institute Genome Sequencing Center for Infectious Disease"/>
            <person name="Wu L."/>
            <person name="Ma J."/>
        </authorList>
    </citation>
    <scope>NUCLEOTIDE SEQUENCE [LARGE SCALE GENOMIC DNA]</scope>
    <source>
        <strain evidence="3">JCM 17986</strain>
    </source>
</reference>
<name>A0ABP9H1Z5_9ACTN</name>
<dbReference type="Gene3D" id="1.20.120.520">
    <property type="entry name" value="nmb1532 protein domain like"/>
    <property type="match status" value="1"/>
</dbReference>